<keyword evidence="3" id="KW-1185">Reference proteome</keyword>
<dbReference type="Gene3D" id="3.40.630.30">
    <property type="match status" value="1"/>
</dbReference>
<gene>
    <name evidence="2" type="ORF">GCM10011369_21220</name>
</gene>
<dbReference type="EMBL" id="BMDX01000009">
    <property type="protein sequence ID" value="GGA79012.1"/>
    <property type="molecule type" value="Genomic_DNA"/>
</dbReference>
<dbReference type="Pfam" id="PF00583">
    <property type="entry name" value="Acetyltransf_1"/>
    <property type="match status" value="1"/>
</dbReference>
<dbReference type="InterPro" id="IPR016181">
    <property type="entry name" value="Acyl_CoA_acyltransferase"/>
</dbReference>
<evidence type="ECO:0000313" key="2">
    <source>
        <dbReference type="EMBL" id="GGA79012.1"/>
    </source>
</evidence>
<feature type="domain" description="N-acetyltransferase" evidence="1">
    <location>
        <begin position="112"/>
        <end position="179"/>
    </location>
</feature>
<evidence type="ECO:0000259" key="1">
    <source>
        <dbReference type="Pfam" id="PF00583"/>
    </source>
</evidence>
<name>A0A8J2U5J9_9GAMM</name>
<evidence type="ECO:0000313" key="3">
    <source>
        <dbReference type="Proteomes" id="UP000619743"/>
    </source>
</evidence>
<dbReference type="GO" id="GO:0016747">
    <property type="term" value="F:acyltransferase activity, transferring groups other than amino-acyl groups"/>
    <property type="evidence" value="ECO:0007669"/>
    <property type="project" value="InterPro"/>
</dbReference>
<dbReference type="InterPro" id="IPR000182">
    <property type="entry name" value="GNAT_dom"/>
</dbReference>
<proteinExistence type="predicted"/>
<reference evidence="3" key="1">
    <citation type="journal article" date="2019" name="Int. J. Syst. Evol. Microbiol.">
        <title>The Global Catalogue of Microorganisms (GCM) 10K type strain sequencing project: providing services to taxonomists for standard genome sequencing and annotation.</title>
        <authorList>
            <consortium name="The Broad Institute Genomics Platform"/>
            <consortium name="The Broad Institute Genome Sequencing Center for Infectious Disease"/>
            <person name="Wu L."/>
            <person name="Ma J."/>
        </authorList>
    </citation>
    <scope>NUCLEOTIDE SEQUENCE [LARGE SCALE GENOMIC DNA]</scope>
    <source>
        <strain evidence="3">CGMCC 1.10130</strain>
    </source>
</reference>
<dbReference type="SUPFAM" id="SSF55729">
    <property type="entry name" value="Acyl-CoA N-acyltransferases (Nat)"/>
    <property type="match status" value="1"/>
</dbReference>
<dbReference type="OrthoDB" id="6195612at2"/>
<sequence>MTTTTSLRLQYLGAEDAGIAASLLFQAYHDDAMFQGIFDVDNENYEQRLRALFREELDVFWQYQLPVIGAFDSDLLVGVACLQTPESPLAGGRFWNWRMKMLLSAGIVSTSRLLEKEQRICQALPSNNCYQLSLLATAPNYQGHGVGDTLLAGVESLLDEQRAADGVGIFVSQPRSIDWLEQHRYKQIKQLEFANISGTLMFLYRQQ</sequence>
<organism evidence="2 3">
    <name type="scientific">Neiella marina</name>
    <dbReference type="NCBI Taxonomy" id="508461"/>
    <lineage>
        <taxon>Bacteria</taxon>
        <taxon>Pseudomonadati</taxon>
        <taxon>Pseudomonadota</taxon>
        <taxon>Gammaproteobacteria</taxon>
        <taxon>Alteromonadales</taxon>
        <taxon>Echinimonadaceae</taxon>
        <taxon>Neiella</taxon>
    </lineage>
</organism>
<protein>
    <submittedName>
        <fullName evidence="2">N-acetyltransferase GCN5</fullName>
    </submittedName>
</protein>
<accession>A0A8J2U5J9</accession>
<dbReference type="AlphaFoldDB" id="A0A8J2U5J9"/>
<comment type="caution">
    <text evidence="2">The sequence shown here is derived from an EMBL/GenBank/DDBJ whole genome shotgun (WGS) entry which is preliminary data.</text>
</comment>
<dbReference type="Proteomes" id="UP000619743">
    <property type="component" value="Unassembled WGS sequence"/>
</dbReference>
<dbReference type="RefSeq" id="WP_087505790.1">
    <property type="nucleotide sequence ID" value="NZ_BMDX01000009.1"/>
</dbReference>